<keyword evidence="1" id="KW-0378">Hydrolase</keyword>
<reference evidence="3 4" key="1">
    <citation type="submission" date="2018-11" db="EMBL/GenBank/DDBJ databases">
        <title>Genomic Encyclopedia of Type Strains, Phase IV (KMG-IV): sequencing the most valuable type-strain genomes for metagenomic binning, comparative biology and taxonomic classification.</title>
        <authorList>
            <person name="Goeker M."/>
        </authorList>
    </citation>
    <scope>NUCLEOTIDE SEQUENCE [LARGE SCALE GENOMIC DNA]</scope>
    <source>
        <strain evidence="3 4">DSM 100316</strain>
    </source>
</reference>
<gene>
    <name evidence="3" type="ORF">EDC56_0730</name>
</gene>
<dbReference type="GO" id="GO:0016787">
    <property type="term" value="F:hydrolase activity"/>
    <property type="evidence" value="ECO:0007669"/>
    <property type="project" value="UniProtKB-KW"/>
</dbReference>
<dbReference type="InterPro" id="IPR000639">
    <property type="entry name" value="Epox_hydrolase-like"/>
</dbReference>
<dbReference type="Pfam" id="PF00561">
    <property type="entry name" value="Abhydrolase_1"/>
    <property type="match status" value="1"/>
</dbReference>
<dbReference type="SUPFAM" id="SSF53474">
    <property type="entry name" value="alpha/beta-Hydrolases"/>
    <property type="match status" value="1"/>
</dbReference>
<dbReference type="AlphaFoldDB" id="A0A3N2DZA1"/>
<keyword evidence="4" id="KW-1185">Reference proteome</keyword>
<evidence type="ECO:0000256" key="1">
    <source>
        <dbReference type="ARBA" id="ARBA00022801"/>
    </source>
</evidence>
<proteinExistence type="predicted"/>
<accession>A0A3N2DZA1</accession>
<evidence type="ECO:0000259" key="2">
    <source>
        <dbReference type="Pfam" id="PF00561"/>
    </source>
</evidence>
<dbReference type="Gene3D" id="3.40.50.1820">
    <property type="entry name" value="alpha/beta hydrolase"/>
    <property type="match status" value="1"/>
</dbReference>
<organism evidence="3 4">
    <name type="scientific">Sinobacterium caligoides</name>
    <dbReference type="NCBI Taxonomy" id="933926"/>
    <lineage>
        <taxon>Bacteria</taxon>
        <taxon>Pseudomonadati</taxon>
        <taxon>Pseudomonadota</taxon>
        <taxon>Gammaproteobacteria</taxon>
        <taxon>Cellvibrionales</taxon>
        <taxon>Spongiibacteraceae</taxon>
        <taxon>Sinobacterium</taxon>
    </lineage>
</organism>
<name>A0A3N2DZA1_9GAMM</name>
<dbReference type="RefSeq" id="WP_170162815.1">
    <property type="nucleotide sequence ID" value="NZ_RKHR01000003.1"/>
</dbReference>
<protein>
    <submittedName>
        <fullName evidence="3">Pimeloyl-ACP methyl ester carboxylesterase</fullName>
    </submittedName>
</protein>
<dbReference type="Proteomes" id="UP000275394">
    <property type="component" value="Unassembled WGS sequence"/>
</dbReference>
<sequence>MQQNIITIGSMGFECLVAGDEGRPLVIMMHNFLLTNQQWREHIPALAQAGFRVLAPNMRGVSPQARPEQQLAYSNDEMIGDILALAEHEGVEKFHLVTHGWSSIIGWHLAATQPDVLHSFTAVSTPHPVALNLALDDEASAQVDMLAKIANFCSNNASVRLLANDAQILREYYQASGVSEVSAEMYLTRYGRAEAIQAFLHWHTLQLDELGQEIAKVQVPTLYMWGEEDPLFSVEAAKHCHHGVSAEFNYEAFEKVGHMVGEQMPERFTTKLLAHLGGQQESA</sequence>
<dbReference type="EMBL" id="RKHR01000003">
    <property type="protein sequence ID" value="ROS05201.1"/>
    <property type="molecule type" value="Genomic_DNA"/>
</dbReference>
<dbReference type="PRINTS" id="PR00412">
    <property type="entry name" value="EPOXHYDRLASE"/>
</dbReference>
<evidence type="ECO:0000313" key="4">
    <source>
        <dbReference type="Proteomes" id="UP000275394"/>
    </source>
</evidence>
<dbReference type="PANTHER" id="PTHR43329">
    <property type="entry name" value="EPOXIDE HYDROLASE"/>
    <property type="match status" value="1"/>
</dbReference>
<feature type="domain" description="AB hydrolase-1" evidence="2">
    <location>
        <begin position="24"/>
        <end position="260"/>
    </location>
</feature>
<comment type="caution">
    <text evidence="3">The sequence shown here is derived from an EMBL/GenBank/DDBJ whole genome shotgun (WGS) entry which is preliminary data.</text>
</comment>
<dbReference type="InterPro" id="IPR000073">
    <property type="entry name" value="AB_hydrolase_1"/>
</dbReference>
<evidence type="ECO:0000313" key="3">
    <source>
        <dbReference type="EMBL" id="ROS05201.1"/>
    </source>
</evidence>
<dbReference type="InterPro" id="IPR029058">
    <property type="entry name" value="AB_hydrolase_fold"/>
</dbReference>